<reference evidence="1" key="1">
    <citation type="submission" date="2021-03" db="EMBL/GenBank/DDBJ databases">
        <title>Draft genome sequence of rust myrtle Austropuccinia psidii MF-1, a brazilian biotype.</title>
        <authorList>
            <person name="Quecine M.C."/>
            <person name="Pachon D.M.R."/>
            <person name="Bonatelli M.L."/>
            <person name="Correr F.H."/>
            <person name="Franceschini L.M."/>
            <person name="Leite T.F."/>
            <person name="Margarido G.R.A."/>
            <person name="Almeida C.A."/>
            <person name="Ferrarezi J.A."/>
            <person name="Labate C.A."/>
        </authorList>
    </citation>
    <scope>NUCLEOTIDE SEQUENCE</scope>
    <source>
        <strain evidence="1">MF-1</strain>
    </source>
</reference>
<dbReference type="SUPFAM" id="SSF56672">
    <property type="entry name" value="DNA/RNA polymerases"/>
    <property type="match status" value="1"/>
</dbReference>
<comment type="caution">
    <text evidence="1">The sequence shown here is derived from an EMBL/GenBank/DDBJ whole genome shotgun (WGS) entry which is preliminary data.</text>
</comment>
<protein>
    <submittedName>
        <fullName evidence="1">Uncharacterized protein</fullName>
    </submittedName>
</protein>
<gene>
    <name evidence="1" type="ORF">O181_082897</name>
</gene>
<dbReference type="EMBL" id="AVOT02047923">
    <property type="protein sequence ID" value="MBW0543182.1"/>
    <property type="molecule type" value="Genomic_DNA"/>
</dbReference>
<evidence type="ECO:0000313" key="2">
    <source>
        <dbReference type="Proteomes" id="UP000765509"/>
    </source>
</evidence>
<evidence type="ECO:0000313" key="1">
    <source>
        <dbReference type="EMBL" id="MBW0543182.1"/>
    </source>
</evidence>
<dbReference type="OrthoDB" id="6060525at2759"/>
<name>A0A9Q3FTF6_9BASI</name>
<dbReference type="AlphaFoldDB" id="A0A9Q3FTF6"/>
<organism evidence="1 2">
    <name type="scientific">Austropuccinia psidii MF-1</name>
    <dbReference type="NCBI Taxonomy" id="1389203"/>
    <lineage>
        <taxon>Eukaryota</taxon>
        <taxon>Fungi</taxon>
        <taxon>Dikarya</taxon>
        <taxon>Basidiomycota</taxon>
        <taxon>Pucciniomycotina</taxon>
        <taxon>Pucciniomycetes</taxon>
        <taxon>Pucciniales</taxon>
        <taxon>Sphaerophragmiaceae</taxon>
        <taxon>Austropuccinia</taxon>
    </lineage>
</organism>
<dbReference type="InterPro" id="IPR043502">
    <property type="entry name" value="DNA/RNA_pol_sf"/>
</dbReference>
<sequence length="190" mass="21961">MKNCSSTHFILGNDYLIIYGIASHNNKDRYLTIGNNKHQKFSFLPFKRQITVNKVSTVNLELERFKSEQSNEAEISLNLTDKQESELFALLYDHKEAFASDKETLEAIVGHEVDIILDIERPYPQLLRRPAYPESPESREALQIHLKEFLDLGVIRKVVNNEEVEIPTPVILECHNGKSRMVRDLRALNI</sequence>
<keyword evidence="2" id="KW-1185">Reference proteome</keyword>
<dbReference type="Proteomes" id="UP000765509">
    <property type="component" value="Unassembled WGS sequence"/>
</dbReference>
<accession>A0A9Q3FTF6</accession>
<dbReference type="Gene3D" id="3.10.10.10">
    <property type="entry name" value="HIV Type 1 Reverse Transcriptase, subunit A, domain 1"/>
    <property type="match status" value="1"/>
</dbReference>
<proteinExistence type="predicted"/>